<dbReference type="GO" id="GO:0003677">
    <property type="term" value="F:DNA binding"/>
    <property type="evidence" value="ECO:0007669"/>
    <property type="project" value="UniProtKB-UniRule"/>
</dbReference>
<dbReference type="InterPro" id="IPR002104">
    <property type="entry name" value="Integrase_catalytic"/>
</dbReference>
<dbReference type="KEGG" id="dee:HQN60_08980"/>
<dbReference type="PROSITE" id="PS51900">
    <property type="entry name" value="CB"/>
    <property type="match status" value="1"/>
</dbReference>
<dbReference type="InterPro" id="IPR044068">
    <property type="entry name" value="CB"/>
</dbReference>
<dbReference type="PANTHER" id="PTHR30349">
    <property type="entry name" value="PHAGE INTEGRASE-RELATED"/>
    <property type="match status" value="1"/>
</dbReference>
<proteinExistence type="predicted"/>
<gene>
    <name evidence="6" type="ORF">HQN60_08980</name>
</gene>
<dbReference type="InterPro" id="IPR011010">
    <property type="entry name" value="DNA_brk_join_enz"/>
</dbReference>
<dbReference type="Proteomes" id="UP000504844">
    <property type="component" value="Chromosome"/>
</dbReference>
<evidence type="ECO:0000256" key="1">
    <source>
        <dbReference type="ARBA" id="ARBA00022908"/>
    </source>
</evidence>
<keyword evidence="1" id="KW-0229">DNA integration</keyword>
<accession>A0A6M8SRR4</accession>
<sequence length="420" mass="48557">MASLEYIHYKSHRAVICERSIHWDFDTSVQSVERLPQVFWLTGEPWSELNLWALEMGRNRDVNLKTIHSLLEHLHKYANWLEQEQLDWRHFPQTKAHRVLVRFRGFLVEARDRRELSPSTTTARMNAVIRFYRYAASRNFISRDAPMWRDKSVVLPYFDAVGFERTMTRITTDISIPNRRRPGIRLEGGLLPLSEDHMVEMLQFAKESASEELYLMLLIGCFSGARLGTITTLRVSALNEAIRDSQVSGMWIIPVGPGTGIASKFDVSGDLMIPDQLMTILKAYMTSRRHLERVIRANNANKSYLFLSRFNRPYKVAAVDREMVHFRRVGQIAGLRFLQNFKFHQTRATYGTWLMSICLSATSVKASIEFVKRAMHHKNESTTFGYITFIKNTQIKIEVANNFAEAFLGLQTRLKGDANA</sequence>
<dbReference type="EMBL" id="CP054143">
    <property type="protein sequence ID" value="QKJ66824.1"/>
    <property type="molecule type" value="Genomic_DNA"/>
</dbReference>
<dbReference type="GO" id="GO:0015074">
    <property type="term" value="P:DNA integration"/>
    <property type="evidence" value="ECO:0007669"/>
    <property type="project" value="UniProtKB-KW"/>
</dbReference>
<organism evidence="6 7">
    <name type="scientific">Deefgea piscis</name>
    <dbReference type="NCBI Taxonomy" id="2739061"/>
    <lineage>
        <taxon>Bacteria</taxon>
        <taxon>Pseudomonadati</taxon>
        <taxon>Pseudomonadota</taxon>
        <taxon>Betaproteobacteria</taxon>
        <taxon>Neisseriales</taxon>
        <taxon>Chitinibacteraceae</taxon>
        <taxon>Deefgea</taxon>
    </lineage>
</organism>
<protein>
    <submittedName>
        <fullName evidence="6">Site-specific integrase</fullName>
    </submittedName>
</protein>
<evidence type="ECO:0000259" key="5">
    <source>
        <dbReference type="PROSITE" id="PS51900"/>
    </source>
</evidence>
<evidence type="ECO:0000256" key="4">
    <source>
        <dbReference type="PROSITE-ProRule" id="PRU01248"/>
    </source>
</evidence>
<keyword evidence="2 4" id="KW-0238">DNA-binding</keyword>
<dbReference type="InterPro" id="IPR010998">
    <property type="entry name" value="Integrase_recombinase_N"/>
</dbReference>
<keyword evidence="3" id="KW-0233">DNA recombination</keyword>
<keyword evidence="7" id="KW-1185">Reference proteome</keyword>
<dbReference type="AlphaFoldDB" id="A0A6M8SRR4"/>
<feature type="domain" description="Core-binding (CB)" evidence="5">
    <location>
        <begin position="41"/>
        <end position="136"/>
    </location>
</feature>
<evidence type="ECO:0000256" key="2">
    <source>
        <dbReference type="ARBA" id="ARBA00023125"/>
    </source>
</evidence>
<dbReference type="RefSeq" id="WP_173533328.1">
    <property type="nucleotide sequence ID" value="NZ_CP054143.1"/>
</dbReference>
<evidence type="ECO:0000256" key="3">
    <source>
        <dbReference type="ARBA" id="ARBA00023172"/>
    </source>
</evidence>
<name>A0A6M8SRR4_9NEIS</name>
<dbReference type="SUPFAM" id="SSF56349">
    <property type="entry name" value="DNA breaking-rejoining enzymes"/>
    <property type="match status" value="1"/>
</dbReference>
<evidence type="ECO:0000313" key="6">
    <source>
        <dbReference type="EMBL" id="QKJ66824.1"/>
    </source>
</evidence>
<dbReference type="InterPro" id="IPR013762">
    <property type="entry name" value="Integrase-like_cat_sf"/>
</dbReference>
<dbReference type="InterPro" id="IPR050090">
    <property type="entry name" value="Tyrosine_recombinase_XerCD"/>
</dbReference>
<dbReference type="GO" id="GO:0006310">
    <property type="term" value="P:DNA recombination"/>
    <property type="evidence" value="ECO:0007669"/>
    <property type="project" value="UniProtKB-KW"/>
</dbReference>
<reference evidence="6 7" key="1">
    <citation type="submission" date="2020-05" db="EMBL/GenBank/DDBJ databases">
        <title>Complete genome sequence of Deefgea sp. D17.</title>
        <authorList>
            <person name="Bae J.-W."/>
            <person name="Han J.E."/>
        </authorList>
    </citation>
    <scope>NUCLEOTIDE SEQUENCE [LARGE SCALE GENOMIC DNA]</scope>
    <source>
        <strain evidence="6 7">D17</strain>
    </source>
</reference>
<dbReference type="Gene3D" id="1.10.150.130">
    <property type="match status" value="1"/>
</dbReference>
<dbReference type="Pfam" id="PF00589">
    <property type="entry name" value="Phage_integrase"/>
    <property type="match status" value="1"/>
</dbReference>
<evidence type="ECO:0000313" key="7">
    <source>
        <dbReference type="Proteomes" id="UP000504844"/>
    </source>
</evidence>
<dbReference type="CDD" id="cd00397">
    <property type="entry name" value="DNA_BRE_C"/>
    <property type="match status" value="1"/>
</dbReference>
<dbReference type="Gene3D" id="1.10.443.10">
    <property type="entry name" value="Intergrase catalytic core"/>
    <property type="match status" value="1"/>
</dbReference>